<protein>
    <submittedName>
        <fullName evidence="1">Uncharacterized protein</fullName>
    </submittedName>
</protein>
<name>A0AAW5PCB7_9BACT</name>
<organism evidence="1 2">
    <name type="scientific">Salinibacter ruber</name>
    <dbReference type="NCBI Taxonomy" id="146919"/>
    <lineage>
        <taxon>Bacteria</taxon>
        <taxon>Pseudomonadati</taxon>
        <taxon>Rhodothermota</taxon>
        <taxon>Rhodothermia</taxon>
        <taxon>Rhodothermales</taxon>
        <taxon>Salinibacteraceae</taxon>
        <taxon>Salinibacter</taxon>
    </lineage>
</organism>
<sequence length="71" mass="7810">MWSPLEEKAQALLRGEEDRILCVDDPVATALPVEQDELDALSRADVALLVVVGVDRNRLRRLVDGAAVKKT</sequence>
<accession>A0AAW5PCB7</accession>
<comment type="caution">
    <text evidence="1">The sequence shown here is derived from an EMBL/GenBank/DDBJ whole genome shotgun (WGS) entry which is preliminary data.</text>
</comment>
<gene>
    <name evidence="1" type="ORF">GGP99_003240</name>
</gene>
<dbReference type="Proteomes" id="UP001155110">
    <property type="component" value="Unassembled WGS sequence"/>
</dbReference>
<evidence type="ECO:0000313" key="2">
    <source>
        <dbReference type="Proteomes" id="UP001155110"/>
    </source>
</evidence>
<reference evidence="1" key="1">
    <citation type="submission" date="2022-08" db="EMBL/GenBank/DDBJ databases">
        <title>Genomic Encyclopedia of Type Strains, Phase V (KMG-V): Genome sequencing to study the core and pangenomes of soil and plant-associated prokaryotes.</title>
        <authorList>
            <person name="Whitman W."/>
        </authorList>
    </citation>
    <scope>NUCLEOTIDE SEQUENCE</scope>
    <source>
        <strain evidence="1">SP3002</strain>
    </source>
</reference>
<dbReference type="AlphaFoldDB" id="A0AAW5PCB7"/>
<dbReference type="EMBL" id="JANTZM010000021">
    <property type="protein sequence ID" value="MCS4159250.1"/>
    <property type="molecule type" value="Genomic_DNA"/>
</dbReference>
<proteinExistence type="predicted"/>
<dbReference type="RefSeq" id="WP_251961587.1">
    <property type="nucleotide sequence ID" value="NZ_CALTSH010000031.1"/>
</dbReference>
<evidence type="ECO:0000313" key="1">
    <source>
        <dbReference type="EMBL" id="MCS4159250.1"/>
    </source>
</evidence>